<dbReference type="PANTHER" id="PTHR33653:SF1">
    <property type="entry name" value="RIBONUCLEASE VAPC2"/>
    <property type="match status" value="1"/>
</dbReference>
<dbReference type="Gene3D" id="3.40.50.1010">
    <property type="entry name" value="5'-nuclease"/>
    <property type="match status" value="1"/>
</dbReference>
<dbReference type="PANTHER" id="PTHR33653">
    <property type="entry name" value="RIBONUCLEASE VAPC2"/>
    <property type="match status" value="1"/>
</dbReference>
<dbReference type="AlphaFoldDB" id="A0A1X7H6X3"/>
<dbReference type="Proteomes" id="UP000192936">
    <property type="component" value="Unassembled WGS sequence"/>
</dbReference>
<evidence type="ECO:0000256" key="3">
    <source>
        <dbReference type="ARBA" id="ARBA00022722"/>
    </source>
</evidence>
<evidence type="ECO:0000313" key="11">
    <source>
        <dbReference type="Proteomes" id="UP000192936"/>
    </source>
</evidence>
<evidence type="ECO:0000256" key="8">
    <source>
        <dbReference type="HAMAP-Rule" id="MF_00265"/>
    </source>
</evidence>
<feature type="domain" description="PIN" evidence="9">
    <location>
        <begin position="5"/>
        <end position="124"/>
    </location>
</feature>
<dbReference type="InterPro" id="IPR002716">
    <property type="entry name" value="PIN_dom"/>
</dbReference>
<feature type="binding site" evidence="8">
    <location>
        <position position="7"/>
    </location>
    <ligand>
        <name>Mg(2+)</name>
        <dbReference type="ChEBI" id="CHEBI:18420"/>
    </ligand>
</feature>
<dbReference type="Pfam" id="PF01850">
    <property type="entry name" value="PIN"/>
    <property type="match status" value="1"/>
</dbReference>
<dbReference type="RefSeq" id="WP_085089856.1">
    <property type="nucleotide sequence ID" value="NZ_FXAK01000007.1"/>
</dbReference>
<evidence type="ECO:0000256" key="4">
    <source>
        <dbReference type="ARBA" id="ARBA00022723"/>
    </source>
</evidence>
<protein>
    <recommendedName>
        <fullName evidence="8">Ribonuclease VapC</fullName>
        <shortName evidence="8">RNase VapC</shortName>
        <ecNumber evidence="8">3.1.-.-</ecNumber>
    </recommendedName>
    <alternativeName>
        <fullName evidence="8">Toxin VapC</fullName>
    </alternativeName>
</protein>
<evidence type="ECO:0000256" key="5">
    <source>
        <dbReference type="ARBA" id="ARBA00022801"/>
    </source>
</evidence>
<comment type="similarity">
    <text evidence="7 8">Belongs to the PINc/VapC protein family.</text>
</comment>
<dbReference type="InterPro" id="IPR050556">
    <property type="entry name" value="Type_II_TA_system_RNase"/>
</dbReference>
<evidence type="ECO:0000313" key="10">
    <source>
        <dbReference type="EMBL" id="SMF80190.1"/>
    </source>
</evidence>
<gene>
    <name evidence="8" type="primary">vapC</name>
    <name evidence="10" type="ORF">SAMN02982917_5033</name>
</gene>
<sequence>MMGFLLDTNILSEPRRPRPDPLAIAWLERLPPSEAFISVISIGEIHRGITNLRSSNAAKAEQLDLWIKGVETWTERILPVSLTVATLWGHLRNAHRNCDPVDALIAATAQAHGLIIATRNVRDFHAFGIPLLNPFEAP</sequence>
<dbReference type="GO" id="GO:0090729">
    <property type="term" value="F:toxin activity"/>
    <property type="evidence" value="ECO:0007669"/>
    <property type="project" value="UniProtKB-KW"/>
</dbReference>
<evidence type="ECO:0000256" key="6">
    <source>
        <dbReference type="ARBA" id="ARBA00022842"/>
    </source>
</evidence>
<dbReference type="GO" id="GO:0004540">
    <property type="term" value="F:RNA nuclease activity"/>
    <property type="evidence" value="ECO:0007669"/>
    <property type="project" value="InterPro"/>
</dbReference>
<accession>A0A1X7H6X3</accession>
<evidence type="ECO:0000256" key="7">
    <source>
        <dbReference type="ARBA" id="ARBA00038093"/>
    </source>
</evidence>
<dbReference type="HAMAP" id="MF_00265">
    <property type="entry name" value="VapC_Nob1"/>
    <property type="match status" value="1"/>
</dbReference>
<dbReference type="GO" id="GO:0000287">
    <property type="term" value="F:magnesium ion binding"/>
    <property type="evidence" value="ECO:0007669"/>
    <property type="project" value="UniProtKB-UniRule"/>
</dbReference>
<keyword evidence="3 8" id="KW-0540">Nuclease</keyword>
<dbReference type="GO" id="GO:0016787">
    <property type="term" value="F:hydrolase activity"/>
    <property type="evidence" value="ECO:0007669"/>
    <property type="project" value="UniProtKB-KW"/>
</dbReference>
<evidence type="ECO:0000256" key="2">
    <source>
        <dbReference type="ARBA" id="ARBA00022649"/>
    </source>
</evidence>
<dbReference type="InterPro" id="IPR029060">
    <property type="entry name" value="PIN-like_dom_sf"/>
</dbReference>
<dbReference type="InterPro" id="IPR022907">
    <property type="entry name" value="VapC_family"/>
</dbReference>
<keyword evidence="5 8" id="KW-0378">Hydrolase</keyword>
<keyword evidence="6 8" id="KW-0460">Magnesium</keyword>
<keyword evidence="4 8" id="KW-0479">Metal-binding</keyword>
<keyword evidence="8" id="KW-0800">Toxin</keyword>
<comment type="cofactor">
    <cofactor evidence="1 8">
        <name>Mg(2+)</name>
        <dbReference type="ChEBI" id="CHEBI:18420"/>
    </cofactor>
</comment>
<dbReference type="SUPFAM" id="SSF88723">
    <property type="entry name" value="PIN domain-like"/>
    <property type="match status" value="1"/>
</dbReference>
<dbReference type="EMBL" id="FXAK01000007">
    <property type="protein sequence ID" value="SMF80190.1"/>
    <property type="molecule type" value="Genomic_DNA"/>
</dbReference>
<dbReference type="CDD" id="cd18746">
    <property type="entry name" value="PIN_VapC4-5_FitB-like"/>
    <property type="match status" value="1"/>
</dbReference>
<proteinExistence type="inferred from homology"/>
<name>A0A1X7H6X3_9PROT</name>
<evidence type="ECO:0000259" key="9">
    <source>
        <dbReference type="Pfam" id="PF01850"/>
    </source>
</evidence>
<organism evidence="10 11">
    <name type="scientific">Azospirillum oryzae</name>
    <dbReference type="NCBI Taxonomy" id="286727"/>
    <lineage>
        <taxon>Bacteria</taxon>
        <taxon>Pseudomonadati</taxon>
        <taxon>Pseudomonadota</taxon>
        <taxon>Alphaproteobacteria</taxon>
        <taxon>Rhodospirillales</taxon>
        <taxon>Azospirillaceae</taxon>
        <taxon>Azospirillum</taxon>
    </lineage>
</organism>
<dbReference type="OrthoDB" id="7188375at2"/>
<dbReference type="STRING" id="286727.SAMN02982917_5033"/>
<dbReference type="EC" id="3.1.-.-" evidence="8"/>
<comment type="function">
    <text evidence="8">Toxic component of a toxin-antitoxin (TA) system. An RNase.</text>
</comment>
<reference evidence="10 11" key="1">
    <citation type="submission" date="2017-04" db="EMBL/GenBank/DDBJ databases">
        <authorList>
            <person name="Afonso C.L."/>
            <person name="Miller P.J."/>
            <person name="Scott M.A."/>
            <person name="Spackman E."/>
            <person name="Goraichik I."/>
            <person name="Dimitrov K.M."/>
            <person name="Suarez D.L."/>
            <person name="Swayne D.E."/>
        </authorList>
    </citation>
    <scope>NUCLEOTIDE SEQUENCE [LARGE SCALE GENOMIC DNA]</scope>
    <source>
        <strain evidence="10 11">A2P</strain>
    </source>
</reference>
<evidence type="ECO:0000256" key="1">
    <source>
        <dbReference type="ARBA" id="ARBA00001946"/>
    </source>
</evidence>
<feature type="binding site" evidence="8">
    <location>
        <position position="102"/>
    </location>
    <ligand>
        <name>Mg(2+)</name>
        <dbReference type="ChEBI" id="CHEBI:18420"/>
    </ligand>
</feature>
<keyword evidence="2 8" id="KW-1277">Toxin-antitoxin system</keyword>